<name>A0ABU5S7P5_9BACT</name>
<dbReference type="RefSeq" id="WP_323697889.1">
    <property type="nucleotide sequence ID" value="NZ_JAYGIL010000021.1"/>
</dbReference>
<comment type="caution">
    <text evidence="1">The sequence shown here is derived from an EMBL/GenBank/DDBJ whole genome shotgun (WGS) entry which is preliminary data.</text>
</comment>
<sequence length="285" mass="30524">MKPIRKITSKSGGNLSIEELEELAHNPQAFKGYASQNLSYFTGGEPRQNFTTMTNESAAITLGNISQVPFLSEDEKRKGIANFLVTKSGENSFQLEIANAHSAAITVSLFAGAFRGTSDAPNSILDAVTNITTTVLTPNKKVAHLMALINDNPTLLTKILINSTDPIQVNTPFNVKRMFAFSDDTTRQLKPSSLKSAYQTNDTVAALPVNEMIDARTVVSYSIRAGQTVNLEFFFGPSLNTSVAFAEFMKAIGDSVAIVGETNIQAAAARAAFNGGANIGQHLLG</sequence>
<proteinExistence type="predicted"/>
<dbReference type="Proteomes" id="UP001303899">
    <property type="component" value="Unassembled WGS sequence"/>
</dbReference>
<dbReference type="EMBL" id="JAYGIL010000021">
    <property type="protein sequence ID" value="MEA5404497.1"/>
    <property type="molecule type" value="Genomic_DNA"/>
</dbReference>
<protein>
    <submittedName>
        <fullName evidence="1">Uncharacterized protein</fullName>
    </submittedName>
</protein>
<accession>A0ABU5S7P5</accession>
<reference evidence="1 2" key="1">
    <citation type="submission" date="2023-12" db="EMBL/GenBank/DDBJ databases">
        <title>Novel species of the genus Arcicella isolated from rivers.</title>
        <authorList>
            <person name="Lu H."/>
        </authorList>
    </citation>
    <scope>NUCLEOTIDE SEQUENCE [LARGE SCALE GENOMIC DNA]</scope>
    <source>
        <strain evidence="1 2">DC2W</strain>
    </source>
</reference>
<evidence type="ECO:0000313" key="2">
    <source>
        <dbReference type="Proteomes" id="UP001303899"/>
    </source>
</evidence>
<evidence type="ECO:0000313" key="1">
    <source>
        <dbReference type="EMBL" id="MEA5404497.1"/>
    </source>
</evidence>
<gene>
    <name evidence="1" type="ORF">VB776_16310</name>
</gene>
<organism evidence="1 2">
    <name type="scientific">Arcicella gelida</name>
    <dbReference type="NCBI Taxonomy" id="2984195"/>
    <lineage>
        <taxon>Bacteria</taxon>
        <taxon>Pseudomonadati</taxon>
        <taxon>Bacteroidota</taxon>
        <taxon>Cytophagia</taxon>
        <taxon>Cytophagales</taxon>
        <taxon>Flectobacillaceae</taxon>
        <taxon>Arcicella</taxon>
    </lineage>
</organism>
<keyword evidence="2" id="KW-1185">Reference proteome</keyword>